<dbReference type="Ensembl" id="ENSTGUT00000037094.1">
    <property type="protein sequence ID" value="ENSTGUP00000033216.1"/>
    <property type="gene ID" value="ENSTGUG00000019262.1"/>
</dbReference>
<dbReference type="InParanoid" id="A0A674HE39"/>
<name>A0A674HE39_TAEGU</name>
<accession>A0A674HE39</accession>
<sequence length="82" mass="8720">ILGYFWIYLCPILGSLCPPGRRWRQFGGALVGVGVSLLTCGPHALHSLLTVLGSWALLACLPRSDLGGLRVFGESLSLWGGP</sequence>
<proteinExistence type="predicted"/>
<protein>
    <submittedName>
        <fullName evidence="1">Uncharacterized protein</fullName>
    </submittedName>
</protein>
<evidence type="ECO:0000313" key="2">
    <source>
        <dbReference type="Proteomes" id="UP000007754"/>
    </source>
</evidence>
<organism evidence="1 2">
    <name type="scientific">Taeniopygia guttata</name>
    <name type="common">Zebra finch</name>
    <name type="synonym">Poephila guttata</name>
    <dbReference type="NCBI Taxonomy" id="59729"/>
    <lineage>
        <taxon>Eukaryota</taxon>
        <taxon>Metazoa</taxon>
        <taxon>Chordata</taxon>
        <taxon>Craniata</taxon>
        <taxon>Vertebrata</taxon>
        <taxon>Euteleostomi</taxon>
        <taxon>Archelosauria</taxon>
        <taxon>Archosauria</taxon>
        <taxon>Dinosauria</taxon>
        <taxon>Saurischia</taxon>
        <taxon>Theropoda</taxon>
        <taxon>Coelurosauria</taxon>
        <taxon>Aves</taxon>
        <taxon>Neognathae</taxon>
        <taxon>Neoaves</taxon>
        <taxon>Telluraves</taxon>
        <taxon>Australaves</taxon>
        <taxon>Passeriformes</taxon>
        <taxon>Passeroidea</taxon>
        <taxon>Estrildidae</taxon>
        <taxon>Estrildinae</taxon>
        <taxon>Taeniopygia</taxon>
    </lineage>
</organism>
<keyword evidence="2" id="KW-1185">Reference proteome</keyword>
<dbReference type="AlphaFoldDB" id="A0A674HE39"/>
<dbReference type="Proteomes" id="UP000007754">
    <property type="component" value="Unplaced"/>
</dbReference>
<reference evidence="1" key="2">
    <citation type="submission" date="2025-09" db="UniProtKB">
        <authorList>
            <consortium name="Ensembl"/>
        </authorList>
    </citation>
    <scope>IDENTIFICATION</scope>
</reference>
<evidence type="ECO:0000313" key="1">
    <source>
        <dbReference type="Ensembl" id="ENSTGUP00000033216.1"/>
    </source>
</evidence>
<reference evidence="1" key="1">
    <citation type="submission" date="2025-08" db="UniProtKB">
        <authorList>
            <consortium name="Ensembl"/>
        </authorList>
    </citation>
    <scope>IDENTIFICATION</scope>
</reference>